<dbReference type="RefSeq" id="WP_061834699.1">
    <property type="nucleotide sequence ID" value="NZ_LUKE01000001.1"/>
</dbReference>
<keyword evidence="3" id="KW-1185">Reference proteome</keyword>
<gene>
    <name evidence="2" type="ORF">AZI86_08925</name>
</gene>
<accession>A0A150WRI2</accession>
<name>A0A150WRI2_BDEBC</name>
<feature type="chain" id="PRO_5007573652" evidence="1">
    <location>
        <begin position="20"/>
        <end position="86"/>
    </location>
</feature>
<proteinExistence type="predicted"/>
<sequence length="86" mass="9503">MKSLIAAIALVMTAAPALASDGFTTAFRDDMQIDFLSWCEGTKVMAQTQEGKPYERFNCADEGKVCKVYDAYQFGRVIYSAACDKK</sequence>
<evidence type="ECO:0000313" key="2">
    <source>
        <dbReference type="EMBL" id="KYG67123.1"/>
    </source>
</evidence>
<dbReference type="EMBL" id="LUKE01000001">
    <property type="protein sequence ID" value="KYG67123.1"/>
    <property type="molecule type" value="Genomic_DNA"/>
</dbReference>
<dbReference type="OrthoDB" id="5297104at2"/>
<dbReference type="AlphaFoldDB" id="A0A150WRI2"/>
<evidence type="ECO:0000313" key="3">
    <source>
        <dbReference type="Proteomes" id="UP000075320"/>
    </source>
</evidence>
<protein>
    <submittedName>
        <fullName evidence="2">Uncharacterized protein</fullName>
    </submittedName>
</protein>
<evidence type="ECO:0000256" key="1">
    <source>
        <dbReference type="SAM" id="SignalP"/>
    </source>
</evidence>
<keyword evidence="1" id="KW-0732">Signal</keyword>
<organism evidence="2 3">
    <name type="scientific">Bdellovibrio bacteriovorus</name>
    <dbReference type="NCBI Taxonomy" id="959"/>
    <lineage>
        <taxon>Bacteria</taxon>
        <taxon>Pseudomonadati</taxon>
        <taxon>Bdellovibrionota</taxon>
        <taxon>Bdellovibrionia</taxon>
        <taxon>Bdellovibrionales</taxon>
        <taxon>Pseudobdellovibrionaceae</taxon>
        <taxon>Bdellovibrio</taxon>
    </lineage>
</organism>
<comment type="caution">
    <text evidence="2">The sequence shown here is derived from an EMBL/GenBank/DDBJ whole genome shotgun (WGS) entry which is preliminary data.</text>
</comment>
<dbReference type="Proteomes" id="UP000075320">
    <property type="component" value="Unassembled WGS sequence"/>
</dbReference>
<feature type="signal peptide" evidence="1">
    <location>
        <begin position="1"/>
        <end position="19"/>
    </location>
</feature>
<reference evidence="2 3" key="1">
    <citation type="submission" date="2016-03" db="EMBL/GenBank/DDBJ databases">
        <authorList>
            <person name="Ploux O."/>
        </authorList>
    </citation>
    <scope>NUCLEOTIDE SEQUENCE [LARGE SCALE GENOMIC DNA]</scope>
    <source>
        <strain evidence="2 3">R0</strain>
    </source>
</reference>